<dbReference type="AlphaFoldDB" id="F0JH84"/>
<feature type="region of interest" description="Disordered" evidence="1">
    <location>
        <begin position="99"/>
        <end position="123"/>
    </location>
</feature>
<evidence type="ECO:0000313" key="2">
    <source>
        <dbReference type="EMBL" id="EGB15199.1"/>
    </source>
</evidence>
<dbReference type="EMBL" id="CP003220">
    <property type="protein sequence ID" value="EGB15199.1"/>
    <property type="molecule type" value="Genomic_DNA"/>
</dbReference>
<reference evidence="2 3" key="1">
    <citation type="journal article" date="2011" name="J. Bacteriol.">
        <title>Genome sequence of the mercury-methylating strain Desulfovibrio desulfuricans ND132.</title>
        <authorList>
            <person name="Brown S.D."/>
            <person name="Gilmour C.C."/>
            <person name="Kucken A.M."/>
            <person name="Wall J.D."/>
            <person name="Elias D.A."/>
            <person name="Brandt C.C."/>
            <person name="Podar M."/>
            <person name="Chertkov O."/>
            <person name="Held B."/>
            <person name="Bruce D.C."/>
            <person name="Detter J.C."/>
            <person name="Tapia R."/>
            <person name="Han C.S."/>
            <person name="Goodwin L.A."/>
            <person name="Cheng J.F."/>
            <person name="Pitluck S."/>
            <person name="Woyke T."/>
            <person name="Mikhailova N."/>
            <person name="Ivanova N.N."/>
            <person name="Han J."/>
            <person name="Lucas S."/>
            <person name="Lapidus A.L."/>
            <person name="Land M.L."/>
            <person name="Hauser L.J."/>
            <person name="Palumbo A.V."/>
        </authorList>
    </citation>
    <scope>NUCLEOTIDE SEQUENCE [LARGE SCALE GENOMIC DNA]</scope>
    <source>
        <strain evidence="2 3">ND132</strain>
    </source>
</reference>
<dbReference type="Proteomes" id="UP000007845">
    <property type="component" value="Chromosome"/>
</dbReference>
<protein>
    <submittedName>
        <fullName evidence="2">Uncharacterized protein</fullName>
    </submittedName>
</protein>
<organism evidence="2 3">
    <name type="scientific">Pseudodesulfovibrio mercurii</name>
    <dbReference type="NCBI Taxonomy" id="641491"/>
    <lineage>
        <taxon>Bacteria</taxon>
        <taxon>Pseudomonadati</taxon>
        <taxon>Thermodesulfobacteriota</taxon>
        <taxon>Desulfovibrionia</taxon>
        <taxon>Desulfovibrionales</taxon>
        <taxon>Desulfovibrionaceae</taxon>
    </lineage>
</organism>
<dbReference type="KEGG" id="ddn:DND132_1993"/>
<evidence type="ECO:0000313" key="3">
    <source>
        <dbReference type="Proteomes" id="UP000007845"/>
    </source>
</evidence>
<evidence type="ECO:0000256" key="1">
    <source>
        <dbReference type="SAM" id="MobiDB-lite"/>
    </source>
</evidence>
<proteinExistence type="predicted"/>
<feature type="region of interest" description="Disordered" evidence="1">
    <location>
        <begin position="217"/>
        <end position="260"/>
    </location>
</feature>
<gene>
    <name evidence="2" type="ORF">DND132_1993</name>
</gene>
<keyword evidence="3" id="KW-1185">Reference proteome</keyword>
<name>F0JH84_9BACT</name>
<feature type="compositionally biased region" description="Polar residues" evidence="1">
    <location>
        <begin position="245"/>
        <end position="260"/>
    </location>
</feature>
<accession>F0JH84</accession>
<sequence>MRLAALARLRLGASSVGACKGCRWFNLARTTGVWRIALATATETQVKRVAGCSGKPPASPPPIMALPTKISAYCLTSNPTASQPRPLERFGCPRHPTAALRPAPRPALPRPTATLQSPNQPWRGRVEADREGVAALVPSRLGLPQKRPFRSGSRTILLLRWSRPERIGFLRPLPGRPCYPPRPFFSSIFLGQQKNGPRREGMEQCVGRSPARRLSRRRRVLWSERASPAKRLSPPARRKKRTRSHQTASCFYAPSRTTTK</sequence>
<dbReference type="HOGENOM" id="CLU_1068434_0_0_7"/>